<keyword evidence="1" id="KW-0805">Transcription regulation</keyword>
<dbReference type="Gene3D" id="1.10.10.60">
    <property type="entry name" value="Homeodomain-like"/>
    <property type="match status" value="1"/>
</dbReference>
<dbReference type="SMART" id="SM00342">
    <property type="entry name" value="HTH_ARAC"/>
    <property type="match status" value="1"/>
</dbReference>
<dbReference type="InterPro" id="IPR035418">
    <property type="entry name" value="AraC-bd_2"/>
</dbReference>
<dbReference type="PROSITE" id="PS01124">
    <property type="entry name" value="HTH_ARAC_FAMILY_2"/>
    <property type="match status" value="1"/>
</dbReference>
<name>A0A4P6MWT5_9MICO</name>
<evidence type="ECO:0000256" key="1">
    <source>
        <dbReference type="ARBA" id="ARBA00023015"/>
    </source>
</evidence>
<dbReference type="PANTHER" id="PTHR46796">
    <property type="entry name" value="HTH-TYPE TRANSCRIPTIONAL ACTIVATOR RHAS-RELATED"/>
    <property type="match status" value="1"/>
</dbReference>
<dbReference type="Proteomes" id="UP000290408">
    <property type="component" value="Chromosome"/>
</dbReference>
<evidence type="ECO:0000259" key="4">
    <source>
        <dbReference type="PROSITE" id="PS01124"/>
    </source>
</evidence>
<dbReference type="KEGG" id="jli:EXU32_15415"/>
<dbReference type="InterPro" id="IPR018062">
    <property type="entry name" value="HTH_AraC-typ_CS"/>
</dbReference>
<proteinExistence type="predicted"/>
<dbReference type="PANTHER" id="PTHR46796:SF12">
    <property type="entry name" value="HTH-TYPE DNA-BINDING TRANSCRIPTIONAL ACTIVATOR EUTR"/>
    <property type="match status" value="1"/>
</dbReference>
<dbReference type="EMBL" id="CP036164">
    <property type="protein sequence ID" value="QBF47516.1"/>
    <property type="molecule type" value="Genomic_DNA"/>
</dbReference>
<organism evidence="5 6">
    <name type="scientific">Janibacter limosus</name>
    <dbReference type="NCBI Taxonomy" id="53458"/>
    <lineage>
        <taxon>Bacteria</taxon>
        <taxon>Bacillati</taxon>
        <taxon>Actinomycetota</taxon>
        <taxon>Actinomycetes</taxon>
        <taxon>Micrococcales</taxon>
        <taxon>Intrasporangiaceae</taxon>
        <taxon>Janibacter</taxon>
    </lineage>
</organism>
<evidence type="ECO:0000313" key="6">
    <source>
        <dbReference type="Proteomes" id="UP000290408"/>
    </source>
</evidence>
<accession>A0A4P6MWT5</accession>
<evidence type="ECO:0000256" key="3">
    <source>
        <dbReference type="ARBA" id="ARBA00023163"/>
    </source>
</evidence>
<dbReference type="Pfam" id="PF12833">
    <property type="entry name" value="HTH_18"/>
    <property type="match status" value="1"/>
</dbReference>
<gene>
    <name evidence="5" type="ORF">EXU32_15415</name>
</gene>
<keyword evidence="2" id="KW-0238">DNA-binding</keyword>
<dbReference type="InterPro" id="IPR009057">
    <property type="entry name" value="Homeodomain-like_sf"/>
</dbReference>
<dbReference type="AlphaFoldDB" id="A0A4P6MWT5"/>
<dbReference type="InterPro" id="IPR050204">
    <property type="entry name" value="AraC_XylS_family_regulators"/>
</dbReference>
<dbReference type="InterPro" id="IPR018060">
    <property type="entry name" value="HTH_AraC"/>
</dbReference>
<keyword evidence="3" id="KW-0804">Transcription</keyword>
<reference evidence="5 6" key="1">
    <citation type="submission" date="2019-02" db="EMBL/GenBank/DDBJ databases">
        <title>Genomic data mining of an Antarctic deep-sea actinobacterium, Janibacterlimosus P3-3-X1.</title>
        <authorList>
            <person name="Liao L."/>
            <person name="Chen B."/>
        </authorList>
    </citation>
    <scope>NUCLEOTIDE SEQUENCE [LARGE SCALE GENOMIC DNA]</scope>
    <source>
        <strain evidence="5 6">P3-3-X1</strain>
    </source>
</reference>
<dbReference type="GO" id="GO:0003700">
    <property type="term" value="F:DNA-binding transcription factor activity"/>
    <property type="evidence" value="ECO:0007669"/>
    <property type="project" value="InterPro"/>
</dbReference>
<feature type="domain" description="HTH araC/xylS-type" evidence="4">
    <location>
        <begin position="215"/>
        <end position="314"/>
    </location>
</feature>
<keyword evidence="6" id="KW-1185">Reference proteome</keyword>
<dbReference type="STRING" id="1216970.GCA_001570985_00658"/>
<dbReference type="Pfam" id="PF14525">
    <property type="entry name" value="AraC_binding_2"/>
    <property type="match status" value="1"/>
</dbReference>
<dbReference type="RefSeq" id="WP_130630703.1">
    <property type="nucleotide sequence ID" value="NZ_CP036164.1"/>
</dbReference>
<evidence type="ECO:0000256" key="2">
    <source>
        <dbReference type="ARBA" id="ARBA00023125"/>
    </source>
</evidence>
<dbReference type="PROSITE" id="PS00041">
    <property type="entry name" value="HTH_ARAC_FAMILY_1"/>
    <property type="match status" value="1"/>
</dbReference>
<dbReference type="OrthoDB" id="5464689at2"/>
<sequence>MKHLRETAPRFEDWEGLQEALADAYFPHAMHPSSSPREAAASGLEVIDLGSCRLAHIRFGATVGIESDHPGAVAVNIPLSGHLASRIGSLDFDAGPGQATAFPADTPARMPAWTPDADVLGLRIDAEHLRRESERVFARKDVVLPTEIDLRTPAGRAWFQMARTTFDNARDCGGILYQDPQVAASIASMLVTGLLLAAVPEEPPAQGALRPRPVHRVIEAIALDPARAWSPADLAVIAGVSVRRLQQSFREHVGTTPFAHLHDVRLERIHDDLVHGRGGTVTDVALSWGVTHLGRFAAAYRDKYGELPSHTLATAS</sequence>
<protein>
    <submittedName>
        <fullName evidence="5">AraC family transcriptional regulator</fullName>
    </submittedName>
</protein>
<dbReference type="SUPFAM" id="SSF46689">
    <property type="entry name" value="Homeodomain-like"/>
    <property type="match status" value="1"/>
</dbReference>
<evidence type="ECO:0000313" key="5">
    <source>
        <dbReference type="EMBL" id="QBF47516.1"/>
    </source>
</evidence>
<dbReference type="GO" id="GO:0043565">
    <property type="term" value="F:sequence-specific DNA binding"/>
    <property type="evidence" value="ECO:0007669"/>
    <property type="project" value="InterPro"/>
</dbReference>